<feature type="signal peptide" evidence="4">
    <location>
        <begin position="1"/>
        <end position="19"/>
    </location>
</feature>
<keyword evidence="3" id="KW-1133">Transmembrane helix</keyword>
<feature type="region of interest" description="Disordered" evidence="2">
    <location>
        <begin position="301"/>
        <end position="338"/>
    </location>
</feature>
<evidence type="ECO:0000256" key="3">
    <source>
        <dbReference type="SAM" id="Phobius"/>
    </source>
</evidence>
<feature type="compositionally biased region" description="Polar residues" evidence="2">
    <location>
        <begin position="307"/>
        <end position="332"/>
    </location>
</feature>
<feature type="chain" id="PRO_5045077363" evidence="4">
    <location>
        <begin position="20"/>
        <end position="338"/>
    </location>
</feature>
<evidence type="ECO:0000259" key="5">
    <source>
        <dbReference type="Pfam" id="PF14257"/>
    </source>
</evidence>
<dbReference type="Proteomes" id="UP000245051">
    <property type="component" value="Chromosome"/>
</dbReference>
<accession>A0ABN5KNQ3</accession>
<dbReference type="RefSeq" id="WP_109296653.1">
    <property type="nucleotide sequence ID" value="NZ_CP029254.1"/>
</dbReference>
<organism evidence="6 7">
    <name type="scientific">Streptomyces spongiicola</name>
    <dbReference type="NCBI Taxonomy" id="1690221"/>
    <lineage>
        <taxon>Bacteria</taxon>
        <taxon>Bacillati</taxon>
        <taxon>Actinomycetota</taxon>
        <taxon>Actinomycetes</taxon>
        <taxon>Kitasatosporales</taxon>
        <taxon>Streptomycetaceae</taxon>
        <taxon>Streptomyces</taxon>
    </lineage>
</organism>
<protein>
    <submittedName>
        <fullName evidence="6">DUF4349 domain-containing protein</fullName>
    </submittedName>
</protein>
<reference evidence="6 7" key="1">
    <citation type="submission" date="2018-05" db="EMBL/GenBank/DDBJ databases">
        <title>Complete genome sequence of the Type Strain of Streptomyces spongiicola HNM0071, the producer of staurosporine.</title>
        <authorList>
            <person name="Zhou S."/>
            <person name="Huang X."/>
        </authorList>
    </citation>
    <scope>NUCLEOTIDE SEQUENCE [LARGE SCALE GENOMIC DNA]</scope>
    <source>
        <strain evidence="6 7">HNM0071</strain>
    </source>
</reference>
<gene>
    <name evidence="6" type="ORF">DDQ41_26105</name>
</gene>
<evidence type="ECO:0000256" key="2">
    <source>
        <dbReference type="SAM" id="MobiDB-lite"/>
    </source>
</evidence>
<keyword evidence="7" id="KW-1185">Reference proteome</keyword>
<dbReference type="InterPro" id="IPR025645">
    <property type="entry name" value="DUF4349"/>
</dbReference>
<evidence type="ECO:0000313" key="7">
    <source>
        <dbReference type="Proteomes" id="UP000245051"/>
    </source>
</evidence>
<keyword evidence="1" id="KW-0175">Coiled coil</keyword>
<feature type="transmembrane region" description="Helical" evidence="3">
    <location>
        <begin position="267"/>
        <end position="289"/>
    </location>
</feature>
<dbReference type="EMBL" id="CP029254">
    <property type="protein sequence ID" value="AWK11817.1"/>
    <property type="molecule type" value="Genomic_DNA"/>
</dbReference>
<feature type="region of interest" description="Disordered" evidence="2">
    <location>
        <begin position="24"/>
        <end position="76"/>
    </location>
</feature>
<evidence type="ECO:0000256" key="1">
    <source>
        <dbReference type="SAM" id="Coils"/>
    </source>
</evidence>
<dbReference type="PROSITE" id="PS51257">
    <property type="entry name" value="PROKAR_LIPOPROTEIN"/>
    <property type="match status" value="1"/>
</dbReference>
<evidence type="ECO:0000256" key="4">
    <source>
        <dbReference type="SAM" id="SignalP"/>
    </source>
</evidence>
<dbReference type="Pfam" id="PF14257">
    <property type="entry name" value="DUF4349"/>
    <property type="match status" value="1"/>
</dbReference>
<proteinExistence type="predicted"/>
<feature type="domain" description="DUF4349" evidence="5">
    <location>
        <begin position="81"/>
        <end position="290"/>
    </location>
</feature>
<keyword evidence="3" id="KW-0472">Membrane</keyword>
<feature type="coiled-coil region" evidence="1">
    <location>
        <begin position="196"/>
        <end position="223"/>
    </location>
</feature>
<feature type="compositionally biased region" description="Low complexity" evidence="2">
    <location>
        <begin position="29"/>
        <end position="74"/>
    </location>
</feature>
<keyword evidence="3" id="KW-0812">Transmembrane</keyword>
<sequence>MRARHRPAAALLVVSLSLAGCGASDDGSASTADRAAGGEAATAAAPGSAADASAGAAGARAGAPDDGAPDDGGTQRLPAAHVIRTAELAVEVKDAARALAQARTAVEQAGGHVADESTERVDEARVESTVVLRVPQDRYAAVLARLSGAGELLSRKADAKDVTDQVVDVESRVATQRASVARVRALMDRATRLSDVVTLEGELSRRQAELESLLARQASLEDRTSMATITLRLSEPGQREQPDEEGAPGFLDALSGGWGALASTARWVAAVVAAAFPFGAALALLYAVWRWVVRPLRTQRAARGSGISPSQDPGQSEQSPGQNPVQSAQNRGQGSGQD</sequence>
<name>A0ABN5KNQ3_9ACTN</name>
<evidence type="ECO:0000313" key="6">
    <source>
        <dbReference type="EMBL" id="AWK11817.1"/>
    </source>
</evidence>
<keyword evidence="4" id="KW-0732">Signal</keyword>